<protein>
    <submittedName>
        <fullName evidence="1">MFS transporter</fullName>
    </submittedName>
</protein>
<evidence type="ECO:0000313" key="2">
    <source>
        <dbReference type="Proteomes" id="UP001456344"/>
    </source>
</evidence>
<name>A0ACD5BJM0_9PSEU</name>
<organism evidence="1 2">
    <name type="scientific">Amycolatopsis coloradensis</name>
    <dbReference type="NCBI Taxonomy" id="76021"/>
    <lineage>
        <taxon>Bacteria</taxon>
        <taxon>Bacillati</taxon>
        <taxon>Actinomycetota</taxon>
        <taxon>Actinomycetes</taxon>
        <taxon>Pseudonocardiales</taxon>
        <taxon>Pseudonocardiaceae</taxon>
        <taxon>Amycolatopsis</taxon>
    </lineage>
</organism>
<proteinExistence type="predicted"/>
<dbReference type="Proteomes" id="UP001456344">
    <property type="component" value="Chromosome"/>
</dbReference>
<gene>
    <name evidence="1" type="ORF">LCL61_28925</name>
</gene>
<dbReference type="EMBL" id="CP150484">
    <property type="protein sequence ID" value="WYW19575.1"/>
    <property type="molecule type" value="Genomic_DNA"/>
</dbReference>
<reference evidence="1" key="1">
    <citation type="submission" date="2023-10" db="EMBL/GenBank/DDBJ databases">
        <title>Whole genome sequencing of actinobacterial strain Amycolatopsis sp. (BCA-696) identifies the underlying plant growth-promoting genes.</title>
        <authorList>
            <person name="Gandham P."/>
            <person name="Vadla N."/>
            <person name="Saji A."/>
            <person name="Srinivas V."/>
            <person name="Ruperao P."/>
            <person name="Selvanayagam S."/>
            <person name="Saxena R.K."/>
            <person name="Rathore A."/>
            <person name="Gopalakrishnan S."/>
            <person name="Thakur V."/>
        </authorList>
    </citation>
    <scope>NUCLEOTIDE SEQUENCE</scope>
    <source>
        <strain evidence="1">BCA-696</strain>
    </source>
</reference>
<sequence length="495" mass="52231">MTPLDLRTTPRIHHPRRWAALVPALLACYMDLLDATIVTVALPAFEEDLGAGPATLQWTSAGYTLAFAVLLITGGRVGDIYGRKRTFVTGMAVFLLTSVLCGLARNPEMLVVSRVLQGAAAAMMIPQVLSFIQVEFPSPERPRALAMYGISLALGGMTGPVLGGLLIQADIAGLGWRAVFLINLPVGAAALLGALRLMPESRSGTAPKLDLVGVLLVTAALVAVMYPLVQGHETGWPLWTFLSFVAVMPILLFFSWHQRFRERSGGTPLIPARMSRHRSLRAGLPLALIFFAGTGHTFVFSLYLQQGLGYSSWRTGLTLFPSSLGIIAGSMLSIRLAPRLGRRVVSIAALVKIAGVVGVIYPIHVLGPALTPWALVPGAIVLGTGMAMVSATLVNIVLSKVPVQDAGAASGLMTTALQVGSAISIAVLGTVFFGSLTGTGDHRQAIEACLWVCVALFFASFVMSFLLPPGGVPATAADDRPPSAKDGGIRRSIPR</sequence>
<accession>A0ACD5BJM0</accession>
<evidence type="ECO:0000313" key="1">
    <source>
        <dbReference type="EMBL" id="WYW19575.1"/>
    </source>
</evidence>
<keyword evidence="2" id="KW-1185">Reference proteome</keyword>